<feature type="region of interest" description="Disordered" evidence="3">
    <location>
        <begin position="231"/>
        <end position="281"/>
    </location>
</feature>
<dbReference type="OMA" id="FRTLPNN"/>
<feature type="compositionally biased region" description="Basic and acidic residues" evidence="3">
    <location>
        <begin position="258"/>
        <end position="269"/>
    </location>
</feature>
<evidence type="ECO:0000256" key="2">
    <source>
        <dbReference type="PROSITE-ProRule" id="PRU00447"/>
    </source>
</evidence>
<accession>A0A7M7L005</accession>
<feature type="compositionally biased region" description="Polar residues" evidence="3">
    <location>
        <begin position="186"/>
        <end position="203"/>
    </location>
</feature>
<protein>
    <recommendedName>
        <fullName evidence="4">CIDE-N domain-containing protein</fullName>
    </recommendedName>
</protein>
<dbReference type="Gene3D" id="3.10.20.10">
    <property type="match status" value="1"/>
</dbReference>
<dbReference type="Proteomes" id="UP000594260">
    <property type="component" value="Unplaced"/>
</dbReference>
<dbReference type="InterPro" id="IPR003508">
    <property type="entry name" value="CIDE-N_dom"/>
</dbReference>
<dbReference type="Pfam" id="PF02017">
    <property type="entry name" value="CIDE-N"/>
    <property type="match status" value="1"/>
</dbReference>
<name>A0A7M7L005_VARDE</name>
<evidence type="ECO:0000259" key="4">
    <source>
        <dbReference type="PROSITE" id="PS51135"/>
    </source>
</evidence>
<dbReference type="PANTHER" id="PTHR12306">
    <property type="entry name" value="CELL DEATH ACTIVATOR CIDE"/>
    <property type="match status" value="1"/>
</dbReference>
<keyword evidence="6" id="KW-1185">Reference proteome</keyword>
<organism evidence="5 6">
    <name type="scientific">Varroa destructor</name>
    <name type="common">Honeybee mite</name>
    <dbReference type="NCBI Taxonomy" id="109461"/>
    <lineage>
        <taxon>Eukaryota</taxon>
        <taxon>Metazoa</taxon>
        <taxon>Ecdysozoa</taxon>
        <taxon>Arthropoda</taxon>
        <taxon>Chelicerata</taxon>
        <taxon>Arachnida</taxon>
        <taxon>Acari</taxon>
        <taxon>Parasitiformes</taxon>
        <taxon>Mesostigmata</taxon>
        <taxon>Gamasina</taxon>
        <taxon>Dermanyssoidea</taxon>
        <taxon>Varroidae</taxon>
        <taxon>Varroa</taxon>
    </lineage>
</organism>
<evidence type="ECO:0000256" key="1">
    <source>
        <dbReference type="ARBA" id="ARBA00022703"/>
    </source>
</evidence>
<proteinExistence type="predicted"/>
<dbReference type="KEGG" id="vde:111253260"/>
<dbReference type="PROSITE" id="PS51135">
    <property type="entry name" value="CIDE_N"/>
    <property type="match status" value="1"/>
</dbReference>
<dbReference type="EnsemblMetazoa" id="XM_022812411">
    <property type="protein sequence ID" value="XP_022668146"/>
    <property type="gene ID" value="LOC111253260"/>
</dbReference>
<feature type="compositionally biased region" description="Low complexity" evidence="3">
    <location>
        <begin position="233"/>
        <end position="257"/>
    </location>
</feature>
<dbReference type="SMART" id="SM00266">
    <property type="entry name" value="CAD"/>
    <property type="match status" value="1"/>
</dbReference>
<keyword evidence="1 2" id="KW-0053">Apoptosis</keyword>
<evidence type="ECO:0000256" key="3">
    <source>
        <dbReference type="SAM" id="MobiDB-lite"/>
    </source>
</evidence>
<reference evidence="5" key="1">
    <citation type="submission" date="2021-01" db="UniProtKB">
        <authorList>
            <consortium name="EnsemblMetazoa"/>
        </authorList>
    </citation>
    <scope>IDENTIFICATION</scope>
</reference>
<dbReference type="FunCoup" id="A0A7M7L005">
    <property type="interactions" value="21"/>
</dbReference>
<feature type="region of interest" description="Disordered" evidence="3">
    <location>
        <begin position="181"/>
        <end position="213"/>
    </location>
</feature>
<feature type="compositionally biased region" description="Acidic residues" evidence="3">
    <location>
        <begin position="396"/>
        <end position="406"/>
    </location>
</feature>
<feature type="domain" description="CIDE-N" evidence="4">
    <location>
        <begin position="27"/>
        <end position="108"/>
    </location>
</feature>
<feature type="region of interest" description="Disordered" evidence="3">
    <location>
        <begin position="378"/>
        <end position="406"/>
    </location>
</feature>
<feature type="compositionally biased region" description="Polar residues" evidence="3">
    <location>
        <begin position="382"/>
        <end position="395"/>
    </location>
</feature>
<dbReference type="InParanoid" id="A0A7M7L005"/>
<dbReference type="SUPFAM" id="SSF54277">
    <property type="entry name" value="CAD &amp; PB1 domains"/>
    <property type="match status" value="1"/>
</dbReference>
<dbReference type="OrthoDB" id="6475906at2759"/>
<sequence length="494" mass="52535">MALSEACLIYVYSNRSLDLFRKGALGSRRLFKVWSADRRIRKAVMATTLAELIDAGCTKLGYTHQVHRSDVRVVLEADGTHVEDEQTFGSLLRDTVLLLMLPGQAWLPPSVEAIKTAINAIPQIVCETMRSLDIVDIAPSWKIMEHRGKVTVVLTWEPQDRRSRTPEVKIEVLPDSIVLPGRGLASGQSGSRPSTASSGRNKSPQPPGLQCLQPVLGLSGITGAGRETDRDTALATLPGPGPSAGTAAAAAATSSDATTRHDRGGDRRDKKSKHGEKHGDKHTHAECDFHCSSLHQQQHKAAATSPIVDFPEMAFGPPGVFGHGGGGMPLPQSKSVHFEAAAAAASSVATGSGAGGGGDDGGGGGGVVIAIDTPAVAAGTRPESTVATAAPANNDTESESQQEDDEELADRYLLLVDQLAVDQDKHLTIKDIGVILERLSSKIVDVERLEREKETKDIHNWTIKATLRGGHVLSEVGVVYNGRYYGVIEHPGYF</sequence>
<dbReference type="GO" id="GO:0042981">
    <property type="term" value="P:regulation of apoptotic process"/>
    <property type="evidence" value="ECO:0007669"/>
    <property type="project" value="TreeGrafter"/>
</dbReference>
<dbReference type="GO" id="GO:0006915">
    <property type="term" value="P:apoptotic process"/>
    <property type="evidence" value="ECO:0007669"/>
    <property type="project" value="UniProtKB-UniRule"/>
</dbReference>
<dbReference type="AlphaFoldDB" id="A0A7M7L005"/>
<dbReference type="RefSeq" id="XP_022668146.1">
    <property type="nucleotide sequence ID" value="XM_022812411.1"/>
</dbReference>
<evidence type="ECO:0000313" key="6">
    <source>
        <dbReference type="Proteomes" id="UP000594260"/>
    </source>
</evidence>
<dbReference type="GeneID" id="111253260"/>
<evidence type="ECO:0000313" key="5">
    <source>
        <dbReference type="EnsemblMetazoa" id="XP_022668146"/>
    </source>
</evidence>
<dbReference type="PANTHER" id="PTHR12306:SF22">
    <property type="entry name" value="DNAATION FACTOR-RELATED PROTEIN 2, ISOFORM B"/>
    <property type="match status" value="1"/>
</dbReference>